<name>A0A5E4PG55_9COXI</name>
<dbReference type="KEGG" id="asip:AQUSIP_06630"/>
<dbReference type="EMBL" id="LR699119">
    <property type="protein sequence ID" value="VVC75373.1"/>
    <property type="molecule type" value="Genomic_DNA"/>
</dbReference>
<evidence type="ECO:0000313" key="3">
    <source>
        <dbReference type="Proteomes" id="UP000324194"/>
    </source>
</evidence>
<sequence>MPQQQVPRVSRSSPPQMSSPHHTTAKPQFIAHPHSETLSSKARVLKAIAGMHLNPSGHFQPSDLVVANDKDPGKKQKVIKIYFKDETSAQAFARFAGNAARGSDGSVIFGPERAQKVFEKLHVPTRGRTQPHSMYSALVHDAAQPQSRANATFQASAGLHDGENKKFKSAFDYIRQSDVDAGVQKTLGQVLTTFQQSLSADRTSDKFDMDAHTAIKAIANQGLIDKKTADTMHKHIDEIKREVVQNNRQSIGMKRSS</sequence>
<protein>
    <submittedName>
        <fullName evidence="2">Uncharacterized protein</fullName>
    </submittedName>
</protein>
<dbReference type="RefSeq" id="WP_172622714.1">
    <property type="nucleotide sequence ID" value="NZ_LR699119.1"/>
</dbReference>
<dbReference type="Proteomes" id="UP000324194">
    <property type="component" value="Chromosome 1"/>
</dbReference>
<keyword evidence="3" id="KW-1185">Reference proteome</keyword>
<proteinExistence type="predicted"/>
<reference evidence="2 3" key="1">
    <citation type="submission" date="2019-08" db="EMBL/GenBank/DDBJ databases">
        <authorList>
            <person name="Guy L."/>
        </authorList>
    </citation>
    <scope>NUCLEOTIDE SEQUENCE [LARGE SCALE GENOMIC DNA]</scope>
    <source>
        <strain evidence="2 3">SGT-108</strain>
    </source>
</reference>
<feature type="region of interest" description="Disordered" evidence="1">
    <location>
        <begin position="1"/>
        <end position="32"/>
    </location>
</feature>
<feature type="compositionally biased region" description="Polar residues" evidence="1">
    <location>
        <begin position="1"/>
        <end position="26"/>
    </location>
</feature>
<evidence type="ECO:0000313" key="2">
    <source>
        <dbReference type="EMBL" id="VVC75373.1"/>
    </source>
</evidence>
<organism evidence="2 3">
    <name type="scientific">Aquicella siphonis</name>
    <dbReference type="NCBI Taxonomy" id="254247"/>
    <lineage>
        <taxon>Bacteria</taxon>
        <taxon>Pseudomonadati</taxon>
        <taxon>Pseudomonadota</taxon>
        <taxon>Gammaproteobacteria</taxon>
        <taxon>Legionellales</taxon>
        <taxon>Coxiellaceae</taxon>
        <taxon>Aquicella</taxon>
    </lineage>
</organism>
<accession>A0A5E4PG55</accession>
<evidence type="ECO:0000256" key="1">
    <source>
        <dbReference type="SAM" id="MobiDB-lite"/>
    </source>
</evidence>
<gene>
    <name evidence="2" type="ORF">AQUSIP_06630</name>
</gene>
<dbReference type="AlphaFoldDB" id="A0A5E4PG55"/>